<comment type="subcellular location">
    <subcellularLocation>
        <location evidence="1">Mitochondrion membrane</location>
    </subcellularLocation>
</comment>
<accession>A0A7R9BWA7</accession>
<sequence>MSGKNDDTPKVGAAPQLEWIQIRKDVEKNRGFAEMIPNPNVETASEKFKRKFGENPLVPIGCVATGTVLFLGLASFIRRNPKMSQKMMRARIFAQGFTVVALIAGIFKTAVDTGKEEGSG</sequence>
<keyword evidence="3 5" id="KW-1133">Transmembrane helix</keyword>
<dbReference type="EMBL" id="OA886425">
    <property type="protein sequence ID" value="CAD7282828.1"/>
    <property type="molecule type" value="Genomic_DNA"/>
</dbReference>
<evidence type="ECO:0000256" key="3">
    <source>
        <dbReference type="ARBA" id="ARBA00022989"/>
    </source>
</evidence>
<dbReference type="GO" id="GO:0097250">
    <property type="term" value="P:mitochondrial respirasome assembly"/>
    <property type="evidence" value="ECO:0007669"/>
    <property type="project" value="TreeGrafter"/>
</dbReference>
<dbReference type="Pfam" id="PF04588">
    <property type="entry name" value="HIG_1_N"/>
    <property type="match status" value="1"/>
</dbReference>
<dbReference type="InterPro" id="IPR007667">
    <property type="entry name" value="Hypoxia_induced_domain"/>
</dbReference>
<evidence type="ECO:0000313" key="7">
    <source>
        <dbReference type="EMBL" id="CAD7282828.1"/>
    </source>
</evidence>
<evidence type="ECO:0000256" key="4">
    <source>
        <dbReference type="ARBA" id="ARBA00023136"/>
    </source>
</evidence>
<dbReference type="PANTHER" id="PTHR12297:SF18">
    <property type="entry name" value="HIG1 DOMAIN FAMILY MEMBER 2A"/>
    <property type="match status" value="1"/>
</dbReference>
<feature type="transmembrane region" description="Helical" evidence="5">
    <location>
        <begin position="57"/>
        <end position="78"/>
    </location>
</feature>
<proteinExistence type="predicted"/>
<evidence type="ECO:0000256" key="2">
    <source>
        <dbReference type="ARBA" id="ARBA00022692"/>
    </source>
</evidence>
<dbReference type="Gene3D" id="6.10.140.1320">
    <property type="match status" value="1"/>
</dbReference>
<dbReference type="EMBL" id="CAJPEX010004388">
    <property type="protein sequence ID" value="CAG0922980.1"/>
    <property type="molecule type" value="Genomic_DNA"/>
</dbReference>
<keyword evidence="4 5" id="KW-0472">Membrane</keyword>
<evidence type="ECO:0000313" key="8">
    <source>
        <dbReference type="Proteomes" id="UP000678499"/>
    </source>
</evidence>
<evidence type="ECO:0000256" key="1">
    <source>
        <dbReference type="ARBA" id="ARBA00004325"/>
    </source>
</evidence>
<keyword evidence="8" id="KW-1185">Reference proteome</keyword>
<name>A0A7R9BWA7_9CRUS</name>
<keyword evidence="2 5" id="KW-0812">Transmembrane</keyword>
<dbReference type="PANTHER" id="PTHR12297">
    <property type="entry name" value="HYPOXIA-INDUCBILE GENE 1 HIG1 -RELATED"/>
    <property type="match status" value="1"/>
</dbReference>
<evidence type="ECO:0000256" key="5">
    <source>
        <dbReference type="SAM" id="Phobius"/>
    </source>
</evidence>
<protein>
    <recommendedName>
        <fullName evidence="6">HIG1 domain-containing protein</fullName>
    </recommendedName>
</protein>
<evidence type="ECO:0000259" key="6">
    <source>
        <dbReference type="PROSITE" id="PS51503"/>
    </source>
</evidence>
<dbReference type="Proteomes" id="UP000678499">
    <property type="component" value="Unassembled WGS sequence"/>
</dbReference>
<feature type="domain" description="HIG1" evidence="6">
    <location>
        <begin position="29"/>
        <end position="120"/>
    </location>
</feature>
<gene>
    <name evidence="7" type="ORF">NMOB1V02_LOCUS10447</name>
</gene>
<dbReference type="PROSITE" id="PS51503">
    <property type="entry name" value="HIG1"/>
    <property type="match status" value="1"/>
</dbReference>
<dbReference type="AlphaFoldDB" id="A0A7R9BWA7"/>
<reference evidence="7" key="1">
    <citation type="submission" date="2020-11" db="EMBL/GenBank/DDBJ databases">
        <authorList>
            <person name="Tran Van P."/>
        </authorList>
    </citation>
    <scope>NUCLEOTIDE SEQUENCE</scope>
</reference>
<dbReference type="GO" id="GO:0031966">
    <property type="term" value="C:mitochondrial membrane"/>
    <property type="evidence" value="ECO:0007669"/>
    <property type="project" value="UniProtKB-SubCell"/>
</dbReference>
<dbReference type="OrthoDB" id="6604018at2759"/>
<organism evidence="7">
    <name type="scientific">Notodromas monacha</name>
    <dbReference type="NCBI Taxonomy" id="399045"/>
    <lineage>
        <taxon>Eukaryota</taxon>
        <taxon>Metazoa</taxon>
        <taxon>Ecdysozoa</taxon>
        <taxon>Arthropoda</taxon>
        <taxon>Crustacea</taxon>
        <taxon>Oligostraca</taxon>
        <taxon>Ostracoda</taxon>
        <taxon>Podocopa</taxon>
        <taxon>Podocopida</taxon>
        <taxon>Cypridocopina</taxon>
        <taxon>Cypridoidea</taxon>
        <taxon>Cyprididae</taxon>
        <taxon>Notodromas</taxon>
    </lineage>
</organism>
<dbReference type="InterPro" id="IPR050355">
    <property type="entry name" value="RCF1"/>
</dbReference>
<feature type="transmembrane region" description="Helical" evidence="5">
    <location>
        <begin position="90"/>
        <end position="111"/>
    </location>
</feature>